<dbReference type="GO" id="GO:0030246">
    <property type="term" value="F:carbohydrate binding"/>
    <property type="evidence" value="ECO:0007669"/>
    <property type="project" value="InterPro"/>
</dbReference>
<dbReference type="Pfam" id="PF02836">
    <property type="entry name" value="Glyco_hydro_2_C"/>
    <property type="match status" value="1"/>
</dbReference>
<keyword evidence="6 8" id="KW-0326">Glycosidase</keyword>
<comment type="similarity">
    <text evidence="2 8">Belongs to the glycosyl hydrolase 2 family.</text>
</comment>
<evidence type="ECO:0000256" key="8">
    <source>
        <dbReference type="RuleBase" id="RU361154"/>
    </source>
</evidence>
<evidence type="ECO:0000313" key="11">
    <source>
        <dbReference type="Proteomes" id="UP000253208"/>
    </source>
</evidence>
<evidence type="ECO:0000256" key="2">
    <source>
        <dbReference type="ARBA" id="ARBA00007401"/>
    </source>
</evidence>
<dbReference type="PRINTS" id="PR00132">
    <property type="entry name" value="GLHYDRLASE2"/>
</dbReference>
<evidence type="ECO:0000256" key="1">
    <source>
        <dbReference type="ARBA" id="ARBA00001412"/>
    </source>
</evidence>
<evidence type="ECO:0000313" key="10">
    <source>
        <dbReference type="EMBL" id="RCH42375.1"/>
    </source>
</evidence>
<dbReference type="PANTHER" id="PTHR46323:SF2">
    <property type="entry name" value="BETA-GALACTOSIDASE"/>
    <property type="match status" value="1"/>
</dbReference>
<dbReference type="PANTHER" id="PTHR46323">
    <property type="entry name" value="BETA-GALACTOSIDASE"/>
    <property type="match status" value="1"/>
</dbReference>
<dbReference type="InterPro" id="IPR011013">
    <property type="entry name" value="Gal_mutarotase_sf_dom"/>
</dbReference>
<dbReference type="Proteomes" id="UP000253208">
    <property type="component" value="Unassembled WGS sequence"/>
</dbReference>
<name>A0A367FVH6_9FIRM</name>
<dbReference type="SMART" id="SM01038">
    <property type="entry name" value="Bgal_small_N"/>
    <property type="match status" value="1"/>
</dbReference>
<dbReference type="Gene3D" id="2.70.98.10">
    <property type="match status" value="1"/>
</dbReference>
<dbReference type="InterPro" id="IPR006104">
    <property type="entry name" value="Glyco_hydro_2_N"/>
</dbReference>
<dbReference type="EMBL" id="PSQG01000023">
    <property type="protein sequence ID" value="RCH42375.1"/>
    <property type="molecule type" value="Genomic_DNA"/>
</dbReference>
<dbReference type="Gene3D" id="2.60.40.10">
    <property type="entry name" value="Immunoglobulins"/>
    <property type="match status" value="2"/>
</dbReference>
<dbReference type="InterPro" id="IPR014718">
    <property type="entry name" value="GH-type_carb-bd"/>
</dbReference>
<reference evidence="10 11" key="1">
    <citation type="submission" date="2018-02" db="EMBL/GenBank/DDBJ databases">
        <title>Complete genome sequencing of Faecalibacterium prausnitzii strains isolated from the human gut.</title>
        <authorList>
            <person name="Fitzgerald B.C."/>
            <person name="Shkoporov A.N."/>
            <person name="Ross P.R."/>
            <person name="Hill C."/>
        </authorList>
    </citation>
    <scope>NUCLEOTIDE SEQUENCE [LARGE SCALE GENOMIC DNA]</scope>
    <source>
        <strain evidence="10 11">APC942/31-1</strain>
    </source>
</reference>
<evidence type="ECO:0000256" key="4">
    <source>
        <dbReference type="ARBA" id="ARBA00013303"/>
    </source>
</evidence>
<dbReference type="InterPro" id="IPR006102">
    <property type="entry name" value="Ig-like_GH2"/>
</dbReference>
<dbReference type="GO" id="GO:0009341">
    <property type="term" value="C:beta-galactosidase complex"/>
    <property type="evidence" value="ECO:0007669"/>
    <property type="project" value="InterPro"/>
</dbReference>
<evidence type="ECO:0000256" key="5">
    <source>
        <dbReference type="ARBA" id="ARBA00022801"/>
    </source>
</evidence>
<accession>A0A367FVH6</accession>
<dbReference type="GO" id="GO:0004565">
    <property type="term" value="F:beta-galactosidase activity"/>
    <property type="evidence" value="ECO:0007669"/>
    <property type="project" value="UniProtKB-EC"/>
</dbReference>
<dbReference type="InterPro" id="IPR004199">
    <property type="entry name" value="B-gal_small/dom_5"/>
</dbReference>
<sequence>MIIPKHYENLNMLHENTMPYRSYYVPASACMGALVHDREKSDRIEFLNGNWKFRFYESIYDLQEKFYEESYDTNGFGEIPVPGIWQNFGYDEHQYTNVRYPIPLDPPYVPQDNPCGAYVHEFEYEKDEHAPKAYLNFEGVDSCFYVWLNGCYVGYSQVSHCTSEFDVTDYIRSGKNTLAVLVLKWCDGTYLEDQDKFRMTGIFRDVYLLKRPEAVLYDYFTTTKLLGSTADVEICAKFLGSAAETVNIRIQDMDGNTVAAGGFKETAEGEYSHKAVFTIMEPKLWNPETPYLYQVVFETEGEVITDRIGLREVKRDGSVIYINGVKVKFNGVNRHDSDPVTGAVISIEQADLDLKMMKANNFNAVRSSHYPNAPYFYQLCDEYGLFVIAEADNESHGTQSQYLKNQEWDNVVEHWNKRISNNPDFIPATMDRTKLCVYREKNRPCIVMWSMGNECGYGCTFEEALKWTKEFDPTRLTTYESAFYQSSDREYDYSNIDVVGRMYPAFSEIEEYMEKDPEKPFLLVEYCHAMGNGPGDLEDYFQFIQKYDALCGGFVWEWCDHAIYKGKAENGKGIYYYGGDHGEEIHDGNFCMDGLVYPDRKPHVGLKEYKNIYRPARVLHYDQQTGEAVLHNYLNYVDLKDYIYLIYEMSVDGDAKYVAHINLDESIPAHGEGKIKLPVSVPDKGKCYLRVFYYLKNGTPLMQPDTLLGFDEILLTNADGRNQKAAELLTETETDDILTVEENDKFFTIHAGQKTTYVFNRLTGLFEGLNVNGKEILDRPMELNIWRAPTDNDRKIKLEWMNAHYDQSYARAYETFCNIENGQVHITGTMSVSAPTVQRILNVKAEWIITPDGAIRVKMNVKRDMEFPMLPRFGIRLFLDKEFDNAEYYGIGPDESYVDKKRSGHHGRHCAEIHEMHEDYLRPQENGSHTDCDYLILKGADLTFAAAGEKTFSFNASPYTQEELTTKKHSYELQPCGSTVLCLDYAQNGIGSNSCGPELSEQYRLDAEEFDFEIKMTIK</sequence>
<dbReference type="Pfam" id="PF00703">
    <property type="entry name" value="Glyco_hydro_2"/>
    <property type="match status" value="1"/>
</dbReference>
<dbReference type="SUPFAM" id="SSF74650">
    <property type="entry name" value="Galactose mutarotase-like"/>
    <property type="match status" value="1"/>
</dbReference>
<dbReference type="PROSITE" id="PS00719">
    <property type="entry name" value="GLYCOSYL_HYDROL_F2_1"/>
    <property type="match status" value="1"/>
</dbReference>
<dbReference type="InterPro" id="IPR023232">
    <property type="entry name" value="Glyco_hydro_2_AS"/>
</dbReference>
<dbReference type="InterPro" id="IPR017853">
    <property type="entry name" value="GH"/>
</dbReference>
<dbReference type="InterPro" id="IPR036156">
    <property type="entry name" value="Beta-gal/glucu_dom_sf"/>
</dbReference>
<dbReference type="InterPro" id="IPR006101">
    <property type="entry name" value="Glyco_hydro_2"/>
</dbReference>
<dbReference type="PROSITE" id="PS00608">
    <property type="entry name" value="GLYCOSYL_HYDROL_F2_2"/>
    <property type="match status" value="1"/>
</dbReference>
<evidence type="ECO:0000256" key="7">
    <source>
        <dbReference type="ARBA" id="ARBA00032230"/>
    </source>
</evidence>
<comment type="catalytic activity">
    <reaction evidence="1 8">
        <text>Hydrolysis of terminal non-reducing beta-D-galactose residues in beta-D-galactosides.</text>
        <dbReference type="EC" id="3.2.1.23"/>
    </reaction>
</comment>
<dbReference type="SUPFAM" id="SSF51445">
    <property type="entry name" value="(Trans)glycosidases"/>
    <property type="match status" value="1"/>
</dbReference>
<dbReference type="InterPro" id="IPR050347">
    <property type="entry name" value="Bact_Beta-galactosidase"/>
</dbReference>
<protein>
    <recommendedName>
        <fullName evidence="4 8">Beta-galactosidase</fullName>
        <ecNumber evidence="3 8">3.2.1.23</ecNumber>
    </recommendedName>
    <alternativeName>
        <fullName evidence="7 8">Lactase</fullName>
    </alternativeName>
</protein>
<proteinExistence type="inferred from homology"/>
<dbReference type="EC" id="3.2.1.23" evidence="3 8"/>
<dbReference type="InterPro" id="IPR013783">
    <property type="entry name" value="Ig-like_fold"/>
</dbReference>
<dbReference type="SUPFAM" id="SSF49303">
    <property type="entry name" value="beta-Galactosidase/glucuronidase domain"/>
    <property type="match status" value="2"/>
</dbReference>
<gene>
    <name evidence="10" type="ORF">C4886_14565</name>
</gene>
<dbReference type="Pfam" id="PF02929">
    <property type="entry name" value="Bgal_small_N"/>
    <property type="match status" value="1"/>
</dbReference>
<dbReference type="Gene3D" id="3.20.20.80">
    <property type="entry name" value="Glycosidases"/>
    <property type="match status" value="1"/>
</dbReference>
<dbReference type="AlphaFoldDB" id="A0A367FVH6"/>
<dbReference type="InterPro" id="IPR008979">
    <property type="entry name" value="Galactose-bd-like_sf"/>
</dbReference>
<dbReference type="InterPro" id="IPR006103">
    <property type="entry name" value="Glyco_hydro_2_cat"/>
</dbReference>
<evidence type="ECO:0000256" key="6">
    <source>
        <dbReference type="ARBA" id="ARBA00023295"/>
    </source>
</evidence>
<dbReference type="Pfam" id="PF02837">
    <property type="entry name" value="Glyco_hydro_2_N"/>
    <property type="match status" value="1"/>
</dbReference>
<comment type="caution">
    <text evidence="10">The sequence shown here is derived from an EMBL/GenBank/DDBJ whole genome shotgun (WGS) entry which is preliminary data.</text>
</comment>
<dbReference type="SUPFAM" id="SSF49785">
    <property type="entry name" value="Galactose-binding domain-like"/>
    <property type="match status" value="1"/>
</dbReference>
<organism evidence="10 11">
    <name type="scientific">Blautia obeum</name>
    <dbReference type="NCBI Taxonomy" id="40520"/>
    <lineage>
        <taxon>Bacteria</taxon>
        <taxon>Bacillati</taxon>
        <taxon>Bacillota</taxon>
        <taxon>Clostridia</taxon>
        <taxon>Lachnospirales</taxon>
        <taxon>Lachnospiraceae</taxon>
        <taxon>Blautia</taxon>
    </lineage>
</organism>
<evidence type="ECO:0000256" key="3">
    <source>
        <dbReference type="ARBA" id="ARBA00012756"/>
    </source>
</evidence>
<dbReference type="Gene3D" id="2.60.120.260">
    <property type="entry name" value="Galactose-binding domain-like"/>
    <property type="match status" value="1"/>
</dbReference>
<dbReference type="GO" id="GO:0005990">
    <property type="term" value="P:lactose catabolic process"/>
    <property type="evidence" value="ECO:0007669"/>
    <property type="project" value="TreeGrafter"/>
</dbReference>
<keyword evidence="5 8" id="KW-0378">Hydrolase</keyword>
<dbReference type="RefSeq" id="WP_114002668.1">
    <property type="nucleotide sequence ID" value="NZ_PSQG01000023.1"/>
</dbReference>
<dbReference type="InterPro" id="IPR023230">
    <property type="entry name" value="Glyco_hydro_2_CS"/>
</dbReference>
<feature type="domain" description="Beta galactosidase small chain/" evidence="9">
    <location>
        <begin position="748"/>
        <end position="1017"/>
    </location>
</feature>
<evidence type="ECO:0000259" key="9">
    <source>
        <dbReference type="SMART" id="SM01038"/>
    </source>
</evidence>